<evidence type="ECO:0000256" key="4">
    <source>
        <dbReference type="ARBA" id="ARBA00023242"/>
    </source>
</evidence>
<dbReference type="GO" id="GO:0032039">
    <property type="term" value="C:integrator complex"/>
    <property type="evidence" value="ECO:0000318"/>
    <property type="project" value="GO_Central"/>
</dbReference>
<dbReference type="RefSeq" id="XP_024384727.1">
    <property type="nucleotide sequence ID" value="XM_024528959.2"/>
</dbReference>
<feature type="region of interest" description="Disordered" evidence="5">
    <location>
        <begin position="374"/>
        <end position="426"/>
    </location>
</feature>
<accession>A0A2K1K224</accession>
<evidence type="ECO:0000256" key="5">
    <source>
        <dbReference type="SAM" id="MobiDB-lite"/>
    </source>
</evidence>
<dbReference type="RefSeq" id="XP_024384729.1">
    <property type="nucleotide sequence ID" value="XM_024528961.2"/>
</dbReference>
<dbReference type="PANTHER" id="PTHR46094:SF1">
    <property type="entry name" value="INTEGRATOR COMPLEX SUBUNIT 9"/>
    <property type="match status" value="1"/>
</dbReference>
<dbReference type="Gramene" id="Pp3c9_4730V3.10">
    <property type="protein sequence ID" value="Pp3c9_4730V3.10"/>
    <property type="gene ID" value="Pp3c9_4730"/>
</dbReference>
<evidence type="ECO:0000256" key="2">
    <source>
        <dbReference type="ARBA" id="ARBA00004496"/>
    </source>
</evidence>
<evidence type="ECO:0000259" key="6">
    <source>
        <dbReference type="SMART" id="SM01027"/>
    </source>
</evidence>
<dbReference type="RefSeq" id="XP_024384737.1">
    <property type="nucleotide sequence ID" value="XM_024528969.2"/>
</dbReference>
<reference evidence="7 9" key="1">
    <citation type="journal article" date="2008" name="Science">
        <title>The Physcomitrella genome reveals evolutionary insights into the conquest of land by plants.</title>
        <authorList>
            <person name="Rensing S."/>
            <person name="Lang D."/>
            <person name="Zimmer A."/>
            <person name="Terry A."/>
            <person name="Salamov A."/>
            <person name="Shapiro H."/>
            <person name="Nishiyama T."/>
            <person name="Perroud P.-F."/>
            <person name="Lindquist E."/>
            <person name="Kamisugi Y."/>
            <person name="Tanahashi T."/>
            <person name="Sakakibara K."/>
            <person name="Fujita T."/>
            <person name="Oishi K."/>
            <person name="Shin-I T."/>
            <person name="Kuroki Y."/>
            <person name="Toyoda A."/>
            <person name="Suzuki Y."/>
            <person name="Hashimoto A."/>
            <person name="Yamaguchi K."/>
            <person name="Sugano A."/>
            <person name="Kohara Y."/>
            <person name="Fujiyama A."/>
            <person name="Anterola A."/>
            <person name="Aoki S."/>
            <person name="Ashton N."/>
            <person name="Barbazuk W.B."/>
            <person name="Barker E."/>
            <person name="Bennetzen J."/>
            <person name="Bezanilla M."/>
            <person name="Blankenship R."/>
            <person name="Cho S.H."/>
            <person name="Dutcher S."/>
            <person name="Estelle M."/>
            <person name="Fawcett J.A."/>
            <person name="Gundlach H."/>
            <person name="Hanada K."/>
            <person name="Heyl A."/>
            <person name="Hicks K.A."/>
            <person name="Hugh J."/>
            <person name="Lohr M."/>
            <person name="Mayer K."/>
            <person name="Melkozernov A."/>
            <person name="Murata T."/>
            <person name="Nelson D."/>
            <person name="Pils B."/>
            <person name="Prigge M."/>
            <person name="Reiss B."/>
            <person name="Renner T."/>
            <person name="Rombauts S."/>
            <person name="Rushton P."/>
            <person name="Sanderfoot A."/>
            <person name="Schween G."/>
            <person name="Shiu S.-H."/>
            <person name="Stueber K."/>
            <person name="Theodoulou F.L."/>
            <person name="Tu H."/>
            <person name="Van de Peer Y."/>
            <person name="Verrier P.J."/>
            <person name="Waters E."/>
            <person name="Wood A."/>
            <person name="Yang L."/>
            <person name="Cove D."/>
            <person name="Cuming A."/>
            <person name="Hasebe M."/>
            <person name="Lucas S."/>
            <person name="Mishler D.B."/>
            <person name="Reski R."/>
            <person name="Grigoriev I."/>
            <person name="Quatrano R.S."/>
            <person name="Boore J.L."/>
        </authorList>
    </citation>
    <scope>NUCLEOTIDE SEQUENCE [LARGE SCALE GENOMIC DNA]</scope>
    <source>
        <strain evidence="8 9">cv. Gransden 2004</strain>
    </source>
</reference>
<dbReference type="InterPro" id="IPR027074">
    <property type="entry name" value="Integrator_9su"/>
</dbReference>
<dbReference type="InterPro" id="IPR022712">
    <property type="entry name" value="Beta_Casp"/>
</dbReference>
<dbReference type="RefSeq" id="XP_024384724.1">
    <property type="nucleotide sequence ID" value="XM_024528956.2"/>
</dbReference>
<dbReference type="RefSeq" id="XP_024384734.1">
    <property type="nucleotide sequence ID" value="XM_024528966.2"/>
</dbReference>
<dbReference type="KEGG" id="ppp:112286745"/>
<dbReference type="STRING" id="3218.A0A2K1K224"/>
<dbReference type="EnsemblPlants" id="Pp3c9_4730V3.10">
    <property type="protein sequence ID" value="Pp3c9_4730V3.10"/>
    <property type="gene ID" value="Pp3c9_4730"/>
</dbReference>
<name>A0A2K1K224_PHYPA</name>
<keyword evidence="4" id="KW-0539">Nucleus</keyword>
<feature type="compositionally biased region" description="Low complexity" evidence="5">
    <location>
        <begin position="392"/>
        <end position="406"/>
    </location>
</feature>
<proteinExistence type="predicted"/>
<dbReference type="PaxDb" id="3218-PP1S199_68V6.3"/>
<dbReference type="Gramene" id="Pp3c9_4730V3.8">
    <property type="protein sequence ID" value="Pp3c9_4730V3.8"/>
    <property type="gene ID" value="Pp3c9_4730"/>
</dbReference>
<dbReference type="RefSeq" id="XP_024384730.1">
    <property type="nucleotide sequence ID" value="XM_024528962.2"/>
</dbReference>
<dbReference type="Gramene" id="Pp3c9_4730V3.9">
    <property type="protein sequence ID" value="Pp3c9_4730V3.9"/>
    <property type="gene ID" value="Pp3c9_4730"/>
</dbReference>
<dbReference type="Gramene" id="Pp3c9_4730V3.4">
    <property type="protein sequence ID" value="Pp3c9_4730V3.4"/>
    <property type="gene ID" value="Pp3c9_4730"/>
</dbReference>
<evidence type="ECO:0000256" key="1">
    <source>
        <dbReference type="ARBA" id="ARBA00004123"/>
    </source>
</evidence>
<protein>
    <recommendedName>
        <fullName evidence="6">Beta-Casp domain-containing protein</fullName>
    </recommendedName>
</protein>
<dbReference type="Gramene" id="Pp3c9_4730V3.6">
    <property type="protein sequence ID" value="Pp3c9_4730V3.6"/>
    <property type="gene ID" value="Pp3c9_4730"/>
</dbReference>
<reference evidence="7 9" key="2">
    <citation type="journal article" date="2018" name="Plant J.">
        <title>The Physcomitrella patens chromosome-scale assembly reveals moss genome structure and evolution.</title>
        <authorList>
            <person name="Lang D."/>
            <person name="Ullrich K.K."/>
            <person name="Murat F."/>
            <person name="Fuchs J."/>
            <person name="Jenkins J."/>
            <person name="Haas F.B."/>
            <person name="Piednoel M."/>
            <person name="Gundlach H."/>
            <person name="Van Bel M."/>
            <person name="Meyberg R."/>
            <person name="Vives C."/>
            <person name="Morata J."/>
            <person name="Symeonidi A."/>
            <person name="Hiss M."/>
            <person name="Muchero W."/>
            <person name="Kamisugi Y."/>
            <person name="Saleh O."/>
            <person name="Blanc G."/>
            <person name="Decker E.L."/>
            <person name="van Gessel N."/>
            <person name="Grimwood J."/>
            <person name="Hayes R.D."/>
            <person name="Graham S.W."/>
            <person name="Gunter L.E."/>
            <person name="McDaniel S.F."/>
            <person name="Hoernstein S.N.W."/>
            <person name="Larsson A."/>
            <person name="Li F.W."/>
            <person name="Perroud P.F."/>
            <person name="Phillips J."/>
            <person name="Ranjan P."/>
            <person name="Rokshar D.S."/>
            <person name="Rothfels C.J."/>
            <person name="Schneider L."/>
            <person name="Shu S."/>
            <person name="Stevenson D.W."/>
            <person name="Thummler F."/>
            <person name="Tillich M."/>
            <person name="Villarreal Aguilar J.C."/>
            <person name="Widiez T."/>
            <person name="Wong G.K."/>
            <person name="Wymore A."/>
            <person name="Zhang Y."/>
            <person name="Zimmer A.D."/>
            <person name="Quatrano R.S."/>
            <person name="Mayer K.F.X."/>
            <person name="Goodstein D."/>
            <person name="Casacuberta J.M."/>
            <person name="Vandepoele K."/>
            <person name="Reski R."/>
            <person name="Cuming A.C."/>
            <person name="Tuskan G.A."/>
            <person name="Maumus F."/>
            <person name="Salse J."/>
            <person name="Schmutz J."/>
            <person name="Rensing S.A."/>
        </authorList>
    </citation>
    <scope>NUCLEOTIDE SEQUENCE [LARGE SCALE GENOMIC DNA]</scope>
    <source>
        <strain evidence="8 9">cv. Gransden 2004</strain>
    </source>
</reference>
<gene>
    <name evidence="8" type="primary">LOC112286745</name>
    <name evidence="7" type="ORF">PHYPA_012293</name>
</gene>
<organism evidence="7">
    <name type="scientific">Physcomitrium patens</name>
    <name type="common">Spreading-leaved earth moss</name>
    <name type="synonym">Physcomitrella patens</name>
    <dbReference type="NCBI Taxonomy" id="3218"/>
    <lineage>
        <taxon>Eukaryota</taxon>
        <taxon>Viridiplantae</taxon>
        <taxon>Streptophyta</taxon>
        <taxon>Embryophyta</taxon>
        <taxon>Bryophyta</taxon>
        <taxon>Bryophytina</taxon>
        <taxon>Bryopsida</taxon>
        <taxon>Funariidae</taxon>
        <taxon>Funariales</taxon>
        <taxon>Funariaceae</taxon>
        <taxon>Physcomitrium</taxon>
    </lineage>
</organism>
<dbReference type="SMART" id="SM01027">
    <property type="entry name" value="Beta-Casp"/>
    <property type="match status" value="1"/>
</dbReference>
<dbReference type="EnsemblPlants" id="Pp3c9_4730V3.6">
    <property type="protein sequence ID" value="Pp3c9_4730V3.6"/>
    <property type="gene ID" value="Pp3c9_4730"/>
</dbReference>
<dbReference type="OMA" id="MSSHEYH"/>
<dbReference type="Pfam" id="PF10996">
    <property type="entry name" value="Beta-Casp"/>
    <property type="match status" value="1"/>
</dbReference>
<dbReference type="RefSeq" id="XP_073392342.1">
    <property type="nucleotide sequence ID" value="XM_073536241.1"/>
</dbReference>
<dbReference type="FunCoup" id="A0A2K1K224">
    <property type="interactions" value="3459"/>
</dbReference>
<dbReference type="EnsemblPlants" id="Pp3c9_4730V3.1">
    <property type="protein sequence ID" value="Pp3c9_4730V3.1"/>
    <property type="gene ID" value="Pp3c9_4730"/>
</dbReference>
<dbReference type="Gramene" id="Pp3c9_4730V3.1">
    <property type="protein sequence ID" value="Pp3c9_4730V3.1"/>
    <property type="gene ID" value="Pp3c9_4730"/>
</dbReference>
<dbReference type="GeneID" id="112286745"/>
<dbReference type="SUPFAM" id="SSF56281">
    <property type="entry name" value="Metallo-hydrolase/oxidoreductase"/>
    <property type="match status" value="1"/>
</dbReference>
<sequence>MKLTSLGCGKDPSKESELACHLLNVNQSCILLECPLDLSALALFLPTFLSSHAVPQVAVNKKRCSKLSRYDSNALERCNVEIAANLAGRKRVKHVDVHQEVLLRPSTSTKKVHLNYEDNEADDDENVQERGRVYKDLSSLFKKLNGHVLADGEPWYKAAGLELVDVGLLDAVIISNPSSMLGLPFLTKHPDFCGKVFATKATAEIGRMMMEELVSMHADFIQGHGTVKNGQKPPWLHPSVLSSLPENMRGTSLDRCFSNRANWQPLYSKDDIKNCFDHVQKMSFGEEINFNGVFKISPSSSGMGIGASNWIISGAIHRVGYVAASLAMKNHAMPLDIAPLEGCHALIISDVECPSDAVVVEKVISSEDDLDVKAQETQDCGVSGNEHLRPVRQSSTGSGSSQRPTPRASGSFSSVASRGGLPSGGSGIVKSGAVGLLPGGGSEKAGKGVNGDGFGSLHNDVVVLDLRPDVAAACKWTIEAIKRGGSVLFPIGPSGLFLELLEELGTQLGAANLKHIPIHYISPAAEEMLAYCNTVPEWLCSARQEKLYAGESLFGYVELVQEERLRHSKAFPSPELQRVWQEPCVVFATHFSLRMGPAAHLLHRWRQNPLCLLILTKKESDMDLLLAPYMPLAMQVLELPTSSRLRSKEVASVLQSVQPQVALVPEFIQKSLEGARSSNTKVILGYKNGRSIPVPNFEIELEVDMSAELALLVQPKPVKSKNVAAAPFQAGFCSRDGIHSLQIPTSSSNLVMSSHEYHYRWGQVNVGALSRALQERGMSEVSFHELDESLTGREGPVGEHKPLMVEIRSPSRAWIELGPNSSHIKANEPSLRHLIADAVNSVLHVM</sequence>
<evidence type="ECO:0000256" key="3">
    <source>
        <dbReference type="ARBA" id="ARBA00022490"/>
    </source>
</evidence>
<dbReference type="EnsemblPlants" id="Pp3c9_4730V3.7">
    <property type="protein sequence ID" value="Pp3c9_4730V3.7"/>
    <property type="gene ID" value="Pp3c9_4730"/>
</dbReference>
<dbReference type="Gramene" id="Pp3c9_4730V3.3">
    <property type="protein sequence ID" value="Pp3c9_4730V3.3"/>
    <property type="gene ID" value="Pp3c9_4730"/>
</dbReference>
<dbReference type="Gene3D" id="3.40.50.10890">
    <property type="match status" value="1"/>
</dbReference>
<dbReference type="Proteomes" id="UP000006727">
    <property type="component" value="Chromosome 9"/>
</dbReference>
<reference evidence="8" key="3">
    <citation type="submission" date="2020-12" db="UniProtKB">
        <authorList>
            <consortium name="EnsemblPlants"/>
        </authorList>
    </citation>
    <scope>IDENTIFICATION</scope>
</reference>
<dbReference type="EnsemblPlants" id="Pp3c9_4730V3.9">
    <property type="protein sequence ID" value="Pp3c9_4730V3.9"/>
    <property type="gene ID" value="Pp3c9_4730"/>
</dbReference>
<dbReference type="RefSeq" id="XP_024384725.1">
    <property type="nucleotide sequence ID" value="XM_024528957.2"/>
</dbReference>
<dbReference type="InterPro" id="IPR036866">
    <property type="entry name" value="RibonucZ/Hydroxyglut_hydro"/>
</dbReference>
<dbReference type="GO" id="GO:0005737">
    <property type="term" value="C:cytoplasm"/>
    <property type="evidence" value="ECO:0007669"/>
    <property type="project" value="UniProtKB-SubCell"/>
</dbReference>
<comment type="subcellular location">
    <subcellularLocation>
        <location evidence="2">Cytoplasm</location>
    </subcellularLocation>
    <subcellularLocation>
        <location evidence="1">Nucleus</location>
    </subcellularLocation>
</comment>
<dbReference type="RefSeq" id="XP_024384723.1">
    <property type="nucleotide sequence ID" value="XM_024528955.2"/>
</dbReference>
<dbReference type="EnsemblPlants" id="Pp3c9_4730V3.2">
    <property type="protein sequence ID" value="Pp3c9_4730V3.2"/>
    <property type="gene ID" value="Pp3c9_4730"/>
</dbReference>
<dbReference type="RefSeq" id="XP_073392340.1">
    <property type="nucleotide sequence ID" value="XM_073536239.1"/>
</dbReference>
<dbReference type="EnsemblPlants" id="Pp3c9_4730V3.5">
    <property type="protein sequence ID" value="Pp3c9_4730V3.5"/>
    <property type="gene ID" value="Pp3c9_4730"/>
</dbReference>
<dbReference type="RefSeq" id="XP_024384728.1">
    <property type="nucleotide sequence ID" value="XM_024528960.2"/>
</dbReference>
<dbReference type="EnsemblPlants" id="Pp3c9_4730V3.4">
    <property type="protein sequence ID" value="Pp3c9_4730V3.4"/>
    <property type="gene ID" value="Pp3c9_4730"/>
</dbReference>
<keyword evidence="9" id="KW-1185">Reference proteome</keyword>
<dbReference type="Gene3D" id="3.60.15.10">
    <property type="entry name" value="Ribonuclease Z/Hydroxyacylglutathione hydrolase-like"/>
    <property type="match status" value="1"/>
</dbReference>
<keyword evidence="3" id="KW-0963">Cytoplasm</keyword>
<dbReference type="Gramene" id="Pp3c9_4730V3.7">
    <property type="protein sequence ID" value="Pp3c9_4730V3.7"/>
    <property type="gene ID" value="Pp3c9_4730"/>
</dbReference>
<dbReference type="GO" id="GO:0034472">
    <property type="term" value="P:snRNA 3'-end processing"/>
    <property type="evidence" value="ECO:0000318"/>
    <property type="project" value="GO_Central"/>
</dbReference>
<feature type="domain" description="Beta-Casp" evidence="6">
    <location>
        <begin position="497"/>
        <end position="625"/>
    </location>
</feature>
<dbReference type="OrthoDB" id="5600060at2759"/>
<dbReference type="Gramene" id="Pp3c9_4730V3.5">
    <property type="protein sequence ID" value="Pp3c9_4730V3.5"/>
    <property type="gene ID" value="Pp3c9_4730"/>
</dbReference>
<dbReference type="EnsemblPlants" id="Pp3c9_4730V3.8">
    <property type="protein sequence ID" value="Pp3c9_4730V3.8"/>
    <property type="gene ID" value="Pp3c9_4730"/>
</dbReference>
<evidence type="ECO:0000313" key="7">
    <source>
        <dbReference type="EMBL" id="PNR47820.1"/>
    </source>
</evidence>
<dbReference type="RefSeq" id="XP_073392341.1">
    <property type="nucleotide sequence ID" value="XM_073536240.1"/>
</dbReference>
<dbReference type="RefSeq" id="XP_024384726.1">
    <property type="nucleotide sequence ID" value="XM_024528958.2"/>
</dbReference>
<dbReference type="PANTHER" id="PTHR46094">
    <property type="entry name" value="INTEGRATOR COMPLEX SUBUNIT 9"/>
    <property type="match status" value="1"/>
</dbReference>
<evidence type="ECO:0000313" key="9">
    <source>
        <dbReference type="Proteomes" id="UP000006727"/>
    </source>
</evidence>
<evidence type="ECO:0000313" key="8">
    <source>
        <dbReference type="EnsemblPlants" id="Pp3c9_4730V3.1"/>
    </source>
</evidence>
<dbReference type="EnsemblPlants" id="Pp3c9_4730V3.3">
    <property type="protein sequence ID" value="Pp3c9_4730V3.3"/>
    <property type="gene ID" value="Pp3c9_4730"/>
</dbReference>
<dbReference type="RefSeq" id="XP_024384735.1">
    <property type="nucleotide sequence ID" value="XM_024528967.2"/>
</dbReference>
<dbReference type="EMBL" id="ABEU02000009">
    <property type="protein sequence ID" value="PNR47820.1"/>
    <property type="molecule type" value="Genomic_DNA"/>
</dbReference>
<dbReference type="AlphaFoldDB" id="A0A2K1K224"/>
<dbReference type="Gramene" id="Pp3c9_4730V3.2">
    <property type="protein sequence ID" value="Pp3c9_4730V3.2"/>
    <property type="gene ID" value="Pp3c9_4730"/>
</dbReference>